<dbReference type="AlphaFoldDB" id="A0A976AAC5"/>
<proteinExistence type="predicted"/>
<dbReference type="Proteomes" id="UP000257016">
    <property type="component" value="Unassembled WGS sequence"/>
</dbReference>
<reference evidence="1 2" key="1">
    <citation type="submission" date="2018-01" db="EMBL/GenBank/DDBJ databases">
        <authorList>
            <person name="Clerissi C."/>
        </authorList>
    </citation>
    <scope>NUCLEOTIDE SEQUENCE [LARGE SCALE GENOMIC DNA]</scope>
    <source>
        <strain evidence="1">Cupriavidus taiwanensis LMG 19430</strain>
    </source>
</reference>
<sequence length="74" mass="8159">MAHIGVCSTWATAIQRPGKFCTGSAPNATLYRTVNPRVQAAIEERQSNFACGLNRPVPPRSPLRNILKENLRIV</sequence>
<gene>
    <name evidence="1" type="ORF">CBM2586_B130650</name>
</gene>
<evidence type="ECO:0000313" key="2">
    <source>
        <dbReference type="Proteomes" id="UP000257016"/>
    </source>
</evidence>
<protein>
    <submittedName>
        <fullName evidence="1">Uncharacterized protein</fullName>
    </submittedName>
</protein>
<organism evidence="1 2">
    <name type="scientific">Cupriavidus taiwanensis</name>
    <dbReference type="NCBI Taxonomy" id="164546"/>
    <lineage>
        <taxon>Bacteria</taxon>
        <taxon>Pseudomonadati</taxon>
        <taxon>Pseudomonadota</taxon>
        <taxon>Betaproteobacteria</taxon>
        <taxon>Burkholderiales</taxon>
        <taxon>Burkholderiaceae</taxon>
        <taxon>Cupriavidus</taxon>
    </lineage>
</organism>
<dbReference type="EMBL" id="OFSN01000019">
    <property type="protein sequence ID" value="SOY71930.1"/>
    <property type="molecule type" value="Genomic_DNA"/>
</dbReference>
<comment type="caution">
    <text evidence="1">The sequence shown here is derived from an EMBL/GenBank/DDBJ whole genome shotgun (WGS) entry which is preliminary data.</text>
</comment>
<evidence type="ECO:0000313" key="1">
    <source>
        <dbReference type="EMBL" id="SOY71930.1"/>
    </source>
</evidence>
<name>A0A976AAC5_9BURK</name>
<accession>A0A976AAC5</accession>